<dbReference type="InterPro" id="IPR013783">
    <property type="entry name" value="Ig-like_fold"/>
</dbReference>
<feature type="coiled-coil region" evidence="4">
    <location>
        <begin position="953"/>
        <end position="990"/>
    </location>
</feature>
<dbReference type="Pfam" id="PF07495">
    <property type="entry name" value="Y_Y_Y"/>
    <property type="match status" value="1"/>
</dbReference>
<keyword evidence="6" id="KW-0732">Signal</keyword>
<dbReference type="SUPFAM" id="SSF55874">
    <property type="entry name" value="ATPase domain of HSP90 chaperone/DNA topoisomerase II/histidine kinase"/>
    <property type="match status" value="1"/>
</dbReference>
<dbReference type="InterPro" id="IPR036890">
    <property type="entry name" value="HATPase_C_sf"/>
</dbReference>
<dbReference type="PRINTS" id="PR00344">
    <property type="entry name" value="BCTRLSENSOR"/>
</dbReference>
<keyword evidence="3" id="KW-0597">Phosphoprotein</keyword>
<evidence type="ECO:0000256" key="6">
    <source>
        <dbReference type="SAM" id="SignalP"/>
    </source>
</evidence>
<dbReference type="PANTHER" id="PTHR43547">
    <property type="entry name" value="TWO-COMPONENT HISTIDINE KINASE"/>
    <property type="match status" value="1"/>
</dbReference>
<feature type="signal peptide" evidence="6">
    <location>
        <begin position="1"/>
        <end position="27"/>
    </location>
</feature>
<comment type="caution">
    <text evidence="8">The sequence shown here is derived from an EMBL/GenBank/DDBJ whole genome shotgun (WGS) entry which is preliminary data.</text>
</comment>
<dbReference type="SUPFAM" id="SSF47384">
    <property type="entry name" value="Homodimeric domain of signal transducing histidine kinase"/>
    <property type="match status" value="1"/>
</dbReference>
<dbReference type="InterPro" id="IPR015943">
    <property type="entry name" value="WD40/YVTN_repeat-like_dom_sf"/>
</dbReference>
<proteinExistence type="predicted"/>
<keyword evidence="5" id="KW-1133">Transmembrane helix</keyword>
<keyword evidence="9" id="KW-1185">Reference proteome</keyword>
<evidence type="ECO:0000256" key="2">
    <source>
        <dbReference type="ARBA" id="ARBA00012438"/>
    </source>
</evidence>
<dbReference type="Gene3D" id="2.130.10.10">
    <property type="entry name" value="YVTN repeat-like/Quinoprotein amine dehydrogenase"/>
    <property type="match status" value="3"/>
</dbReference>
<organism evidence="8 9">
    <name type="scientific">Robiginitalea aurantiaca</name>
    <dbReference type="NCBI Taxonomy" id="3056915"/>
    <lineage>
        <taxon>Bacteria</taxon>
        <taxon>Pseudomonadati</taxon>
        <taxon>Bacteroidota</taxon>
        <taxon>Flavobacteriia</taxon>
        <taxon>Flavobacteriales</taxon>
        <taxon>Flavobacteriaceae</taxon>
        <taxon>Robiginitalea</taxon>
    </lineage>
</organism>
<dbReference type="SMART" id="SM00387">
    <property type="entry name" value="HATPase_c"/>
    <property type="match status" value="1"/>
</dbReference>
<dbReference type="Gene3D" id="2.60.40.10">
    <property type="entry name" value="Immunoglobulins"/>
    <property type="match status" value="1"/>
</dbReference>
<feature type="chain" id="PRO_5046902767" description="histidine kinase" evidence="6">
    <location>
        <begin position="28"/>
        <end position="1236"/>
    </location>
</feature>
<dbReference type="EC" id="2.7.13.3" evidence="2"/>
<dbReference type="Pfam" id="PF02518">
    <property type="entry name" value="HATPase_c"/>
    <property type="match status" value="1"/>
</dbReference>
<dbReference type="Gene3D" id="3.30.565.10">
    <property type="entry name" value="Histidine kinase-like ATPase, C-terminal domain"/>
    <property type="match status" value="1"/>
</dbReference>
<dbReference type="RefSeq" id="WP_289724306.1">
    <property type="nucleotide sequence ID" value="NZ_JAUDUY010000002.1"/>
</dbReference>
<dbReference type="CDD" id="cd00082">
    <property type="entry name" value="HisKA"/>
    <property type="match status" value="1"/>
</dbReference>
<gene>
    <name evidence="8" type="ORF">QU605_05650</name>
</gene>
<dbReference type="Pfam" id="PF07494">
    <property type="entry name" value="Reg_prop"/>
    <property type="match status" value="2"/>
</dbReference>
<dbReference type="PROSITE" id="PS50109">
    <property type="entry name" value="HIS_KIN"/>
    <property type="match status" value="1"/>
</dbReference>
<dbReference type="InterPro" id="IPR003661">
    <property type="entry name" value="HisK_dim/P_dom"/>
</dbReference>
<keyword evidence="4" id="KW-0175">Coiled coil</keyword>
<evidence type="ECO:0000256" key="3">
    <source>
        <dbReference type="ARBA" id="ARBA00022553"/>
    </source>
</evidence>
<evidence type="ECO:0000256" key="4">
    <source>
        <dbReference type="SAM" id="Coils"/>
    </source>
</evidence>
<dbReference type="InterPro" id="IPR011110">
    <property type="entry name" value="Reg_prop"/>
</dbReference>
<reference evidence="8" key="1">
    <citation type="submission" date="2023-06" db="EMBL/GenBank/DDBJ databases">
        <title>Robiginitalea aurantiacus sp. nov. and Algoriphagus sediminis sp. nov., isolated from coastal sediment.</title>
        <authorList>
            <person name="Zhou Z.Y."/>
            <person name="An J."/>
            <person name="Jia Y.W."/>
            <person name="Du Z.J."/>
        </authorList>
    </citation>
    <scope>NUCLEOTIDE SEQUENCE</scope>
    <source>
        <strain evidence="8">M39</strain>
    </source>
</reference>
<dbReference type="EMBL" id="JAUDUY010000002">
    <property type="protein sequence ID" value="MDM9630944.1"/>
    <property type="molecule type" value="Genomic_DNA"/>
</dbReference>
<dbReference type="PANTHER" id="PTHR43547:SF2">
    <property type="entry name" value="HYBRID SIGNAL TRANSDUCTION HISTIDINE KINASE C"/>
    <property type="match status" value="1"/>
</dbReference>
<evidence type="ECO:0000313" key="8">
    <source>
        <dbReference type="EMBL" id="MDM9630944.1"/>
    </source>
</evidence>
<dbReference type="Gene3D" id="1.10.287.130">
    <property type="match status" value="1"/>
</dbReference>
<name>A0ABT7WDF0_9FLAO</name>
<dbReference type="InterPro" id="IPR011123">
    <property type="entry name" value="Y_Y_Y"/>
</dbReference>
<dbReference type="InterPro" id="IPR004358">
    <property type="entry name" value="Sig_transdc_His_kin-like_C"/>
</dbReference>
<comment type="catalytic activity">
    <reaction evidence="1">
        <text>ATP + protein L-histidine = ADP + protein N-phospho-L-histidine.</text>
        <dbReference type="EC" id="2.7.13.3"/>
    </reaction>
</comment>
<dbReference type="InterPro" id="IPR003594">
    <property type="entry name" value="HATPase_dom"/>
</dbReference>
<dbReference type="SMART" id="SM00388">
    <property type="entry name" value="HisKA"/>
    <property type="match status" value="1"/>
</dbReference>
<evidence type="ECO:0000256" key="1">
    <source>
        <dbReference type="ARBA" id="ARBA00000085"/>
    </source>
</evidence>
<evidence type="ECO:0000313" key="9">
    <source>
        <dbReference type="Proteomes" id="UP001174839"/>
    </source>
</evidence>
<keyword evidence="5" id="KW-0812">Transmembrane</keyword>
<evidence type="ECO:0000259" key="7">
    <source>
        <dbReference type="PROSITE" id="PS50109"/>
    </source>
</evidence>
<dbReference type="Proteomes" id="UP001174839">
    <property type="component" value="Unassembled WGS sequence"/>
</dbReference>
<feature type="domain" description="Histidine kinase" evidence="7">
    <location>
        <begin position="999"/>
        <end position="1236"/>
    </location>
</feature>
<evidence type="ECO:0000256" key="5">
    <source>
        <dbReference type="SAM" id="Phobius"/>
    </source>
</evidence>
<dbReference type="InterPro" id="IPR005467">
    <property type="entry name" value="His_kinase_dom"/>
</dbReference>
<feature type="transmembrane region" description="Helical" evidence="5">
    <location>
        <begin position="927"/>
        <end position="946"/>
    </location>
</feature>
<protein>
    <recommendedName>
        <fullName evidence="2">histidine kinase</fullName>
        <ecNumber evidence="2">2.7.13.3</ecNumber>
    </recommendedName>
</protein>
<dbReference type="InterPro" id="IPR036097">
    <property type="entry name" value="HisK_dim/P_sf"/>
</dbReference>
<keyword evidence="5" id="KW-0472">Membrane</keyword>
<dbReference type="SUPFAM" id="SSF63829">
    <property type="entry name" value="Calcium-dependent phosphotriesterase"/>
    <property type="match status" value="2"/>
</dbReference>
<accession>A0ABT7WDF0</accession>
<sequence>MRKTPILIKPVHVLLMCIGLLPSLLSTQTLPDKVAFEKYGVAEGLPEEMAVNLVQDRQGFIWATTQNGLVKFDGYQMKVIKSWQEKDTTYHIRNLNGGLLLSRNGKLWIGGVREGTGLFSFNPETETFTTYPIDYDDPTKTPYNNCFLLYEDLSNHIWFNSISDGEEDPVLCRLNPETGIVSRYPQTVRQGRINDIVLNFKLAESQKDSSLWLREDKGNVMRFERKKDSFELIFKKGEVLPGTDRNDSIQDITPPGKSGLIPMGNNRHLYLWDPLEQKVVETFDFPSREAVEWQGTAFEDLHGNIWNSSYDEISRIDRKNAQRSDYKIGQGVLAFDKTLKNIRSIIPSYQDLDFIVFNVNSTDRGLVALLRYTFSDGAFHLYDLGFNDAENAFAKNGFRYNLLRDKSGLFWVGTRPNMYKQAPKKRQITSFRNDPEDLSRLPNDTIWTFFEDSRERLWVGTQNGIAQKIGENTFRQYFIGPGNEGKNSLGDINQIYEDSQGRIWVCAIDKGLLRFNEQTLSYESIPFLEDKEVNVIRMAEDGNGNLWLSAIRKGVYILDPDTGMVIKRFEPEGADTHLLSSNVIVKIFKDSKNQIWLGDPRDNDQALFKYVEEKEQFEHYRFDAQDTLTLSSNEILFMTEDDRGRMWVGTDGGLNLYERDNDIFHRNLDLMSLPSVPGFHQAGNGKMWFTAYSGEGLALVGPGVNDVEVFGEDIGLLHNDVVTNWGEGKLLMDDFGKLWLPTQRGLSVFDTTTKTYSSYFEADGYQQYTGVHSSIKTKKGDIWIGGDQGLYHIIPEKLAAKDSTLPNVVITRIGIQDSVYNSADGVLFEKAVPYTQAVTLDHTQRDLSFEFVALHYLKPEDNLYSWKLENYDTKWSEPSLDRRVSYKNLSPGTYLFRVRGSNADGVWNEEGASMAITIRPPWWQTGWAYFLYLLLVGFIGYRLHLFQKQRTIRKERERAREKELEQAKEIEKAYAELKATQSQLIQSEKMASLGELTAGIAHEIQNPLNFVNNFSELNMELLEELDEETGKGNLKEVQNLTKDIKENELKINHHGKRADSIVKGMLQHSRSSDGQKELTDINVLADEYVRLAYHGLRARDKSFNATFKTDLDSSIGKVNIVPQEIGRVVLNLLNNAFYAVNEKKQTTQKEYSPTVSLITKKTKNGIEIQVSDNGKGMPEEVRNKVFQPFFTTKPTGQGTGLGLSLSYDIIKAHGGTLEVKSEEGKGTEFIIKLPVA</sequence>